<dbReference type="InterPro" id="IPR039426">
    <property type="entry name" value="TonB-dep_rcpt-like"/>
</dbReference>
<evidence type="ECO:0000256" key="2">
    <source>
        <dbReference type="ARBA" id="ARBA00022448"/>
    </source>
</evidence>
<name>A0A931J087_9BURK</name>
<evidence type="ECO:0000256" key="9">
    <source>
        <dbReference type="ARBA" id="ARBA00023077"/>
    </source>
</evidence>
<evidence type="ECO:0000259" key="15">
    <source>
        <dbReference type="Pfam" id="PF07715"/>
    </source>
</evidence>
<keyword evidence="6" id="KW-0732">Signal</keyword>
<dbReference type="InterPro" id="IPR036942">
    <property type="entry name" value="Beta-barrel_TonB_sf"/>
</dbReference>
<keyword evidence="4" id="KW-0410">Iron transport</keyword>
<sequence length="733" mass="80392">MRLRALLLVLPTLVQAQESAELDRVTITVVRGQLRSVHGLERSEFAQAIPGTSPLASMARLPGAYFQAADSLGNYEWSARFALRGFSQSQLGFTLDDVPLGDMSYGNHNGLHISRAIASENLARASLSQGTGALDTASTSNLGGTVQFYSLDPAPEARVQARLSLGSDQRQRLHLRGDTGQSDWGALGLSLTEHREDKWKAQGRQRQRQWNLKWLKEGTQWRASAFLNSSDRREMDYQDFSLDMLRRLGPDWDNSYPDLDAALRASRELCGNGSKPYVTQCDDAYFAGSGLRKDTLGGISLEWRPTANGLLRQVAYGHRNEGAGLWFTPYTPSPDGTPLALRATEYRIARRGWLGSLDWETAAHQWRASLWLERNHFDHARRFYAVSPAALPDPYQFPRNAFRTDWDFDFDTDTLQYSLADTWSLAPNWSLGLGFKGMRVVTDAALATGSDRPVGRVVSDRPFLPQAGLVHTLGPTDELFVSFARNARAFQAAAAGTTPFATTAAGFQAIKDRLHPESSDNWELGWRRHGARHQASLVLYRVHFRDRLLSVQAGSAIQGNPSVLSNVGDVRGSGLEAALSARLSGPWSAYASLSLARARYLDDVISGSARVPTQGKRVVDSPERMLKAGLGYQQGPVSLNLGLDAISRRYYSYTNDASVPGQALWHAQAAYRFGTVGALQGVRLSLAVQNLGNRRGIATLGSNGFVNNDPLGQAQTLLPGAPRQLSLGLEGSF</sequence>
<evidence type="ECO:0000256" key="7">
    <source>
        <dbReference type="ARBA" id="ARBA00023004"/>
    </source>
</evidence>
<keyword evidence="17" id="KW-1185">Reference proteome</keyword>
<dbReference type="InterPro" id="IPR012910">
    <property type="entry name" value="Plug_dom"/>
</dbReference>
<keyword evidence="8" id="KW-0406">Ion transport</keyword>
<keyword evidence="16" id="KW-0675">Receptor</keyword>
<keyword evidence="10 12" id="KW-0472">Membrane</keyword>
<evidence type="ECO:0000256" key="1">
    <source>
        <dbReference type="ARBA" id="ARBA00004571"/>
    </source>
</evidence>
<evidence type="ECO:0000256" key="5">
    <source>
        <dbReference type="ARBA" id="ARBA00022692"/>
    </source>
</evidence>
<evidence type="ECO:0000256" key="4">
    <source>
        <dbReference type="ARBA" id="ARBA00022496"/>
    </source>
</evidence>
<reference evidence="16" key="1">
    <citation type="submission" date="2020-12" db="EMBL/GenBank/DDBJ databases">
        <title>The genome sequence of Inhella sp. 1Y17.</title>
        <authorList>
            <person name="Liu Y."/>
        </authorList>
    </citation>
    <scope>NUCLEOTIDE SEQUENCE</scope>
    <source>
        <strain evidence="16">1Y17</strain>
    </source>
</reference>
<evidence type="ECO:0000256" key="11">
    <source>
        <dbReference type="ARBA" id="ARBA00023237"/>
    </source>
</evidence>
<dbReference type="GO" id="GO:0009279">
    <property type="term" value="C:cell outer membrane"/>
    <property type="evidence" value="ECO:0007669"/>
    <property type="project" value="UniProtKB-SubCell"/>
</dbReference>
<keyword evidence="7" id="KW-0408">Iron</keyword>
<dbReference type="RefSeq" id="WP_198109946.1">
    <property type="nucleotide sequence ID" value="NZ_JAEDAK010000003.1"/>
</dbReference>
<evidence type="ECO:0000256" key="13">
    <source>
        <dbReference type="RuleBase" id="RU003357"/>
    </source>
</evidence>
<dbReference type="EMBL" id="JAEDAK010000003">
    <property type="protein sequence ID" value="MBH9576323.1"/>
    <property type="molecule type" value="Genomic_DNA"/>
</dbReference>
<dbReference type="Gene3D" id="2.40.170.20">
    <property type="entry name" value="TonB-dependent receptor, beta-barrel domain"/>
    <property type="match status" value="1"/>
</dbReference>
<dbReference type="Proteomes" id="UP000613266">
    <property type="component" value="Unassembled WGS sequence"/>
</dbReference>
<keyword evidence="9 13" id="KW-0798">TonB box</keyword>
<proteinExistence type="inferred from homology"/>
<dbReference type="PANTHER" id="PTHR32552:SF89">
    <property type="entry name" value="CATECHOLATE SIDEROPHORE RECEPTOR FIU"/>
    <property type="match status" value="1"/>
</dbReference>
<evidence type="ECO:0000256" key="6">
    <source>
        <dbReference type="ARBA" id="ARBA00022729"/>
    </source>
</evidence>
<evidence type="ECO:0000256" key="8">
    <source>
        <dbReference type="ARBA" id="ARBA00023065"/>
    </source>
</evidence>
<evidence type="ECO:0000259" key="14">
    <source>
        <dbReference type="Pfam" id="PF00593"/>
    </source>
</evidence>
<dbReference type="Pfam" id="PF00593">
    <property type="entry name" value="TonB_dep_Rec_b-barrel"/>
    <property type="match status" value="1"/>
</dbReference>
<dbReference type="GO" id="GO:0015344">
    <property type="term" value="F:siderophore uptake transmembrane transporter activity"/>
    <property type="evidence" value="ECO:0007669"/>
    <property type="project" value="TreeGrafter"/>
</dbReference>
<evidence type="ECO:0000313" key="16">
    <source>
        <dbReference type="EMBL" id="MBH9576323.1"/>
    </source>
</evidence>
<gene>
    <name evidence="16" type="ORF">I7X39_05305</name>
</gene>
<keyword evidence="11 12" id="KW-0998">Cell outer membrane</keyword>
<evidence type="ECO:0000256" key="10">
    <source>
        <dbReference type="ARBA" id="ARBA00023136"/>
    </source>
</evidence>
<dbReference type="PROSITE" id="PS52016">
    <property type="entry name" value="TONB_DEPENDENT_REC_3"/>
    <property type="match status" value="1"/>
</dbReference>
<dbReference type="Pfam" id="PF07715">
    <property type="entry name" value="Plug"/>
    <property type="match status" value="1"/>
</dbReference>
<feature type="domain" description="TonB-dependent receptor-like beta-barrel" evidence="14">
    <location>
        <begin position="239"/>
        <end position="691"/>
    </location>
</feature>
<organism evidence="16 17">
    <name type="scientific">Inhella proteolytica</name>
    <dbReference type="NCBI Taxonomy" id="2795029"/>
    <lineage>
        <taxon>Bacteria</taxon>
        <taxon>Pseudomonadati</taxon>
        <taxon>Pseudomonadota</taxon>
        <taxon>Betaproteobacteria</taxon>
        <taxon>Burkholderiales</taxon>
        <taxon>Sphaerotilaceae</taxon>
        <taxon>Inhella</taxon>
    </lineage>
</organism>
<evidence type="ECO:0000256" key="12">
    <source>
        <dbReference type="PROSITE-ProRule" id="PRU01360"/>
    </source>
</evidence>
<accession>A0A931J087</accession>
<protein>
    <submittedName>
        <fullName evidence="16">TonB-dependent receptor</fullName>
    </submittedName>
</protein>
<keyword evidence="5 12" id="KW-0812">Transmembrane</keyword>
<comment type="caution">
    <text evidence="16">The sequence shown here is derived from an EMBL/GenBank/DDBJ whole genome shotgun (WGS) entry which is preliminary data.</text>
</comment>
<dbReference type="AlphaFoldDB" id="A0A931J087"/>
<keyword evidence="3 12" id="KW-1134">Transmembrane beta strand</keyword>
<feature type="domain" description="TonB-dependent receptor plug" evidence="15">
    <location>
        <begin position="36"/>
        <end position="143"/>
    </location>
</feature>
<keyword evidence="2 12" id="KW-0813">Transport</keyword>
<dbReference type="SUPFAM" id="SSF56935">
    <property type="entry name" value="Porins"/>
    <property type="match status" value="1"/>
</dbReference>
<evidence type="ECO:0000313" key="17">
    <source>
        <dbReference type="Proteomes" id="UP000613266"/>
    </source>
</evidence>
<comment type="similarity">
    <text evidence="12 13">Belongs to the TonB-dependent receptor family.</text>
</comment>
<comment type="subcellular location">
    <subcellularLocation>
        <location evidence="1 12">Cell outer membrane</location>
        <topology evidence="1 12">Multi-pass membrane protein</topology>
    </subcellularLocation>
</comment>
<dbReference type="InterPro" id="IPR000531">
    <property type="entry name" value="Beta-barrel_TonB"/>
</dbReference>
<evidence type="ECO:0000256" key="3">
    <source>
        <dbReference type="ARBA" id="ARBA00022452"/>
    </source>
</evidence>
<dbReference type="PANTHER" id="PTHR32552">
    <property type="entry name" value="FERRICHROME IRON RECEPTOR-RELATED"/>
    <property type="match status" value="1"/>
</dbReference>